<dbReference type="EMBL" id="BMHE01000003">
    <property type="protein sequence ID" value="GGI45107.1"/>
    <property type="molecule type" value="Genomic_DNA"/>
</dbReference>
<dbReference type="InterPro" id="IPR011009">
    <property type="entry name" value="Kinase-like_dom_sf"/>
</dbReference>
<protein>
    <submittedName>
        <fullName evidence="2">Aminoglycoside phosphotransferase</fullName>
    </submittedName>
</protein>
<comment type="caution">
    <text evidence="2">The sequence shown here is derived from an EMBL/GenBank/DDBJ whole genome shotgun (WGS) entry which is preliminary data.</text>
</comment>
<proteinExistence type="predicted"/>
<reference evidence="3" key="1">
    <citation type="journal article" date="2019" name="Int. J. Syst. Evol. Microbiol.">
        <title>The Global Catalogue of Microorganisms (GCM) 10K type strain sequencing project: providing services to taxonomists for standard genome sequencing and annotation.</title>
        <authorList>
            <consortium name="The Broad Institute Genomics Platform"/>
            <consortium name="The Broad Institute Genome Sequencing Center for Infectious Disease"/>
            <person name="Wu L."/>
            <person name="Ma J."/>
        </authorList>
    </citation>
    <scope>NUCLEOTIDE SEQUENCE [LARGE SCALE GENOMIC DNA]</scope>
    <source>
        <strain evidence="3">CGMCC 1.15043</strain>
    </source>
</reference>
<evidence type="ECO:0000313" key="2">
    <source>
        <dbReference type="EMBL" id="GGI45107.1"/>
    </source>
</evidence>
<dbReference type="Pfam" id="PF01636">
    <property type="entry name" value="APH"/>
    <property type="match status" value="1"/>
</dbReference>
<evidence type="ECO:0000259" key="1">
    <source>
        <dbReference type="Pfam" id="PF01636"/>
    </source>
</evidence>
<feature type="domain" description="Aminoglycoside phosphotransferase" evidence="1">
    <location>
        <begin position="17"/>
        <end position="191"/>
    </location>
</feature>
<dbReference type="SUPFAM" id="SSF56112">
    <property type="entry name" value="Protein kinase-like (PK-like)"/>
    <property type="match status" value="1"/>
</dbReference>
<name>A0ABQ2BQE6_9BACL</name>
<sequence>MKRLGEGRTAEIYDYAPDRVLKLYRIGFPKEAIVFEFETNLFISSLGISSPKAFELIEHDGRVGIVFQYVEGHSFLQKITQNPQELIILSTIFADLHLQMHNHVLQTDRAVKQIRNQKVVLTENIHNTTQLSHEEKRRIILYLEKLPQGNCLCHGDFHPDNVMVGEQEWIIDWMTGMIGNAAGDIARTLLLLTYGTLPDGAPSDIIETLHLTRNKMKDTYLNQYLVNSKLQIDDINQWMLPVAAARLSEWIPEKEKEALLMLIRERLEQLS</sequence>
<keyword evidence="3" id="KW-1185">Reference proteome</keyword>
<dbReference type="Gene3D" id="3.90.1200.10">
    <property type="match status" value="1"/>
</dbReference>
<dbReference type="Proteomes" id="UP000615455">
    <property type="component" value="Unassembled WGS sequence"/>
</dbReference>
<dbReference type="InterPro" id="IPR002575">
    <property type="entry name" value="Aminoglycoside_PTrfase"/>
</dbReference>
<gene>
    <name evidence="2" type="ORF">GCM10008018_10440</name>
</gene>
<accession>A0ABQ2BQE6</accession>
<evidence type="ECO:0000313" key="3">
    <source>
        <dbReference type="Proteomes" id="UP000615455"/>
    </source>
</evidence>
<dbReference type="RefSeq" id="WP_189008518.1">
    <property type="nucleotide sequence ID" value="NZ_BMHE01000003.1"/>
</dbReference>
<organism evidence="2 3">
    <name type="scientific">Paenibacillus marchantiophytorum</name>
    <dbReference type="NCBI Taxonomy" id="1619310"/>
    <lineage>
        <taxon>Bacteria</taxon>
        <taxon>Bacillati</taxon>
        <taxon>Bacillota</taxon>
        <taxon>Bacilli</taxon>
        <taxon>Bacillales</taxon>
        <taxon>Paenibacillaceae</taxon>
        <taxon>Paenibacillus</taxon>
    </lineage>
</organism>